<dbReference type="EMBL" id="DS113305">
    <property type="protein sequence ID" value="EAY12221.1"/>
    <property type="molecule type" value="Genomic_DNA"/>
</dbReference>
<accession>A2E513</accession>
<evidence type="ECO:0000313" key="4">
    <source>
        <dbReference type="EMBL" id="EAY12221.1"/>
    </source>
</evidence>
<dbReference type="VEuPathDB" id="TrichDB:TVAGG3_0420450"/>
<name>A2E513_TRIV3</name>
<sequence length="182" mass="20175">MLSQQEIKDNMVRFESISTEEAAQLAGVVLDHIQLKSNLSQMLAGLEFSDTSTKQILADTILSFINRLLQSRTATSDCSPLLKQSGLNDEYSEVIGKVISNRLDTVVKDLAEKSSGDKLQDLEWRFGLTAASSTGAGTPFIQMRLQFENIQPVSIEMGMTEFYEFAADIKRIQAQMSNTLSI</sequence>
<reference evidence="4" key="2">
    <citation type="journal article" date="2007" name="Science">
        <title>Draft genome sequence of the sexually transmitted pathogen Trichomonas vaginalis.</title>
        <authorList>
            <person name="Carlton J.M."/>
            <person name="Hirt R.P."/>
            <person name="Silva J.C."/>
            <person name="Delcher A.L."/>
            <person name="Schatz M."/>
            <person name="Zhao Q."/>
            <person name="Wortman J.R."/>
            <person name="Bidwell S.L."/>
            <person name="Alsmark U.C.M."/>
            <person name="Besteiro S."/>
            <person name="Sicheritz-Ponten T."/>
            <person name="Noel C.J."/>
            <person name="Dacks J.B."/>
            <person name="Foster P.G."/>
            <person name="Simillion C."/>
            <person name="Van de Peer Y."/>
            <person name="Miranda-Saavedra D."/>
            <person name="Barton G.J."/>
            <person name="Westrop G.D."/>
            <person name="Mueller S."/>
            <person name="Dessi D."/>
            <person name="Fiori P.L."/>
            <person name="Ren Q."/>
            <person name="Paulsen I."/>
            <person name="Zhang H."/>
            <person name="Bastida-Corcuera F.D."/>
            <person name="Simoes-Barbosa A."/>
            <person name="Brown M.T."/>
            <person name="Hayes R.D."/>
            <person name="Mukherjee M."/>
            <person name="Okumura C.Y."/>
            <person name="Schneider R."/>
            <person name="Smith A.J."/>
            <person name="Vanacova S."/>
            <person name="Villalvazo M."/>
            <person name="Haas B.J."/>
            <person name="Pertea M."/>
            <person name="Feldblyum T.V."/>
            <person name="Utterback T.R."/>
            <person name="Shu C.L."/>
            <person name="Osoegawa K."/>
            <person name="de Jong P.J."/>
            <person name="Hrdy I."/>
            <person name="Horvathova L."/>
            <person name="Zubacova Z."/>
            <person name="Dolezal P."/>
            <person name="Malik S.B."/>
            <person name="Logsdon J.M. Jr."/>
            <person name="Henze K."/>
            <person name="Gupta A."/>
            <person name="Wang C.C."/>
            <person name="Dunne R.L."/>
            <person name="Upcroft J.A."/>
            <person name="Upcroft P."/>
            <person name="White O."/>
            <person name="Salzberg S.L."/>
            <person name="Tang P."/>
            <person name="Chiu C.-H."/>
            <person name="Lee Y.-S."/>
            <person name="Embley T.M."/>
            <person name="Coombs G.H."/>
            <person name="Mottram J.C."/>
            <person name="Tachezy J."/>
            <person name="Fraser-Liggett C.M."/>
            <person name="Johnson P.J."/>
        </authorList>
    </citation>
    <scope>NUCLEOTIDE SEQUENCE [LARGE SCALE GENOMIC DNA]</scope>
    <source>
        <strain evidence="4">G3</strain>
    </source>
</reference>
<gene>
    <name evidence="4" type="ORF">TVAG_027740</name>
</gene>
<dbReference type="InterPro" id="IPR017920">
    <property type="entry name" value="COMM"/>
</dbReference>
<dbReference type="PANTHER" id="PTHR16231:SF5">
    <property type="entry name" value="COMM DOMAIN-CONTAINING PROTEIN 6"/>
    <property type="match status" value="1"/>
</dbReference>
<evidence type="ECO:0000259" key="3">
    <source>
        <dbReference type="PROSITE" id="PS51269"/>
    </source>
</evidence>
<organism evidence="4 5">
    <name type="scientific">Trichomonas vaginalis (strain ATCC PRA-98 / G3)</name>
    <dbReference type="NCBI Taxonomy" id="412133"/>
    <lineage>
        <taxon>Eukaryota</taxon>
        <taxon>Metamonada</taxon>
        <taxon>Parabasalia</taxon>
        <taxon>Trichomonadida</taxon>
        <taxon>Trichomonadidae</taxon>
        <taxon>Trichomonas</taxon>
    </lineage>
</organism>
<dbReference type="PANTHER" id="PTHR16231">
    <property type="entry name" value="COMM DOMAIN-CONTAINING PROTEIN 4-8 FAMILY MEMBER"/>
    <property type="match status" value="1"/>
</dbReference>
<dbReference type="InterPro" id="IPR047155">
    <property type="entry name" value="COMMD4/6/7/8"/>
</dbReference>
<evidence type="ECO:0000256" key="1">
    <source>
        <dbReference type="ARBA" id="ARBA00039908"/>
    </source>
</evidence>
<protein>
    <recommendedName>
        <fullName evidence="1">COMM domain-containing protein 6</fullName>
    </recommendedName>
</protein>
<keyword evidence="5" id="KW-1185">Reference proteome</keyword>
<dbReference type="VEuPathDB" id="TrichDB:TVAG_027740"/>
<reference evidence="4" key="1">
    <citation type="submission" date="2006-10" db="EMBL/GenBank/DDBJ databases">
        <authorList>
            <person name="Amadeo P."/>
            <person name="Zhao Q."/>
            <person name="Wortman J."/>
            <person name="Fraser-Liggett C."/>
            <person name="Carlton J."/>
        </authorList>
    </citation>
    <scope>NUCLEOTIDE SEQUENCE</scope>
    <source>
        <strain evidence="4">G3</strain>
    </source>
</reference>
<dbReference type="PROSITE" id="PS51269">
    <property type="entry name" value="COMM"/>
    <property type="match status" value="1"/>
</dbReference>
<dbReference type="KEGG" id="tva:4770169"/>
<dbReference type="RefSeq" id="XP_001324444.1">
    <property type="nucleotide sequence ID" value="XM_001324409.1"/>
</dbReference>
<dbReference type="AlphaFoldDB" id="A2E513"/>
<feature type="domain" description="COMM" evidence="3">
    <location>
        <begin position="118"/>
        <end position="180"/>
    </location>
</feature>
<dbReference type="GO" id="GO:0007165">
    <property type="term" value="P:signal transduction"/>
    <property type="evidence" value="ECO:0000318"/>
    <property type="project" value="GO_Central"/>
</dbReference>
<evidence type="ECO:0000256" key="2">
    <source>
        <dbReference type="ARBA" id="ARBA00093468"/>
    </source>
</evidence>
<dbReference type="SMR" id="A2E513"/>
<dbReference type="InParanoid" id="A2E513"/>
<comment type="similarity">
    <text evidence="2">Belongs to the COMM domain-containing protein 6 family.</text>
</comment>
<evidence type="ECO:0000313" key="5">
    <source>
        <dbReference type="Proteomes" id="UP000001542"/>
    </source>
</evidence>
<dbReference type="Proteomes" id="UP000001542">
    <property type="component" value="Unassembled WGS sequence"/>
</dbReference>
<dbReference type="OrthoDB" id="76101at2759"/>
<proteinExistence type="inferred from homology"/>
<dbReference type="Pfam" id="PF07258">
    <property type="entry name" value="COMM_domain"/>
    <property type="match status" value="1"/>
</dbReference>